<dbReference type="CDD" id="cd10511">
    <property type="entry name" value="Zn-ribbon_TFS"/>
    <property type="match status" value="1"/>
</dbReference>
<evidence type="ECO:0000256" key="2">
    <source>
        <dbReference type="ARBA" id="ARBA00022771"/>
    </source>
</evidence>
<gene>
    <name evidence="7" type="ORF">GCM10007108_07410</name>
</gene>
<feature type="binding site" evidence="4">
    <location>
        <position position="84"/>
    </location>
    <ligand>
        <name>Zn(2+)</name>
        <dbReference type="ChEBI" id="CHEBI:29105"/>
        <label>2</label>
    </ligand>
</feature>
<feature type="domain" description="TFIIS-type" evidence="6">
    <location>
        <begin position="52"/>
        <end position="92"/>
    </location>
</feature>
<dbReference type="PANTHER" id="PTHR11239">
    <property type="entry name" value="DNA-DIRECTED RNA POLYMERASE"/>
    <property type="match status" value="1"/>
</dbReference>
<feature type="binding site" evidence="4">
    <location>
        <position position="10"/>
    </location>
    <ligand>
        <name>Zn(2+)</name>
        <dbReference type="ChEBI" id="CHEBI:29105"/>
        <label>1</label>
    </ligand>
</feature>
<organism evidence="7 8">
    <name type="scientific">Thermogymnomonas acidicola</name>
    <dbReference type="NCBI Taxonomy" id="399579"/>
    <lineage>
        <taxon>Archaea</taxon>
        <taxon>Methanobacteriati</taxon>
        <taxon>Thermoplasmatota</taxon>
        <taxon>Thermoplasmata</taxon>
        <taxon>Thermoplasmatales</taxon>
        <taxon>Thermogymnomonas</taxon>
    </lineage>
</organism>
<dbReference type="GO" id="GO:0006351">
    <property type="term" value="P:DNA-templated transcription"/>
    <property type="evidence" value="ECO:0007669"/>
    <property type="project" value="InterPro"/>
</dbReference>
<keyword evidence="8" id="KW-1185">Reference proteome</keyword>
<dbReference type="SUPFAM" id="SSF57783">
    <property type="entry name" value="Zinc beta-ribbon"/>
    <property type="match status" value="1"/>
</dbReference>
<reference evidence="7" key="2">
    <citation type="submission" date="2022-09" db="EMBL/GenBank/DDBJ databases">
        <authorList>
            <person name="Sun Q."/>
            <person name="Ohkuma M."/>
        </authorList>
    </citation>
    <scope>NUCLEOTIDE SEQUENCE</scope>
    <source>
        <strain evidence="7">JCM 13583</strain>
    </source>
</reference>
<evidence type="ECO:0000256" key="3">
    <source>
        <dbReference type="ARBA" id="ARBA00022833"/>
    </source>
</evidence>
<name>A0AA37BQZ1_9ARCH</name>
<dbReference type="GO" id="GO:0003676">
    <property type="term" value="F:nucleic acid binding"/>
    <property type="evidence" value="ECO:0007669"/>
    <property type="project" value="InterPro"/>
</dbReference>
<accession>A0AA37BQZ1</accession>
<sequence>MSPNGGTYKCSSCGYEVKKSNSRDGTGRIVNKSSSKEVIMIESEVTAEPLDSEAVCPKCKHRGAYYLLKQTRSADEPETKFYTCASCGYRWREY</sequence>
<dbReference type="Proteomes" id="UP000632195">
    <property type="component" value="Unassembled WGS sequence"/>
</dbReference>
<dbReference type="Pfam" id="PF01096">
    <property type="entry name" value="Zn_ribbon_TFIIS"/>
    <property type="match status" value="1"/>
</dbReference>
<evidence type="ECO:0000313" key="8">
    <source>
        <dbReference type="Proteomes" id="UP000632195"/>
    </source>
</evidence>
<keyword evidence="7" id="KW-0804">Transcription</keyword>
<keyword evidence="1 4" id="KW-0479">Metal-binding</keyword>
<dbReference type="GO" id="GO:0006355">
    <property type="term" value="P:regulation of DNA-templated transcription"/>
    <property type="evidence" value="ECO:0007669"/>
    <property type="project" value="InterPro"/>
</dbReference>
<comment type="caution">
    <text evidence="7">The sequence shown here is derived from an EMBL/GenBank/DDBJ whole genome shotgun (WGS) entry which is preliminary data.</text>
</comment>
<reference evidence="7" key="1">
    <citation type="journal article" date="2014" name="Int. J. Syst. Evol. Microbiol.">
        <title>Complete genome sequence of Corynebacterium casei LMG S-19264T (=DSM 44701T), isolated from a smear-ripened cheese.</title>
        <authorList>
            <consortium name="US DOE Joint Genome Institute (JGI-PGF)"/>
            <person name="Walter F."/>
            <person name="Albersmeier A."/>
            <person name="Kalinowski J."/>
            <person name="Ruckert C."/>
        </authorList>
    </citation>
    <scope>NUCLEOTIDE SEQUENCE</scope>
    <source>
        <strain evidence="7">JCM 13583</strain>
    </source>
</reference>
<evidence type="ECO:0000256" key="4">
    <source>
        <dbReference type="PIRSR" id="PIRSR005586-1"/>
    </source>
</evidence>
<evidence type="ECO:0000313" key="7">
    <source>
        <dbReference type="EMBL" id="GGM71800.1"/>
    </source>
</evidence>
<evidence type="ECO:0000259" key="6">
    <source>
        <dbReference type="PROSITE" id="PS51133"/>
    </source>
</evidence>
<dbReference type="GO" id="GO:0003899">
    <property type="term" value="F:DNA-directed RNA polymerase activity"/>
    <property type="evidence" value="ECO:0007669"/>
    <property type="project" value="InterPro"/>
</dbReference>
<dbReference type="GO" id="GO:0000428">
    <property type="term" value="C:DNA-directed RNA polymerase complex"/>
    <property type="evidence" value="ECO:0007669"/>
    <property type="project" value="UniProtKB-KW"/>
</dbReference>
<dbReference type="EMBL" id="BMNY01000001">
    <property type="protein sequence ID" value="GGM71800.1"/>
    <property type="molecule type" value="Genomic_DNA"/>
</dbReference>
<dbReference type="NCBIfam" id="TIGR01384">
    <property type="entry name" value="TFS_arch"/>
    <property type="match status" value="1"/>
</dbReference>
<dbReference type="InterPro" id="IPR001222">
    <property type="entry name" value="Znf_TFIIS"/>
</dbReference>
<feature type="binding site" evidence="4">
    <location>
        <position position="59"/>
    </location>
    <ligand>
        <name>Zn(2+)</name>
        <dbReference type="ChEBI" id="CHEBI:29105"/>
        <label>2</label>
    </ligand>
</feature>
<dbReference type="SMART" id="SM00440">
    <property type="entry name" value="ZnF_C2C2"/>
    <property type="match status" value="1"/>
</dbReference>
<protein>
    <submittedName>
        <fullName evidence="7">DNA-directed RNA polymerase subunit M</fullName>
    </submittedName>
</protein>
<keyword evidence="7" id="KW-0240">DNA-directed RNA polymerase</keyword>
<dbReference type="PANTHER" id="PTHR11239:SF12">
    <property type="entry name" value="DNA-DIRECTED RNA POLYMERASE III SUBUNIT RPC10"/>
    <property type="match status" value="1"/>
</dbReference>
<dbReference type="AlphaFoldDB" id="A0AA37BQZ1"/>
<feature type="binding site" evidence="4">
    <location>
        <position position="13"/>
    </location>
    <ligand>
        <name>Zn(2+)</name>
        <dbReference type="ChEBI" id="CHEBI:29105"/>
        <label>1</label>
    </ligand>
</feature>
<evidence type="ECO:0000256" key="5">
    <source>
        <dbReference type="PROSITE-ProRule" id="PRU00472"/>
    </source>
</evidence>
<evidence type="ECO:0000256" key="1">
    <source>
        <dbReference type="ARBA" id="ARBA00022723"/>
    </source>
</evidence>
<feature type="binding site" evidence="4">
    <location>
        <position position="87"/>
    </location>
    <ligand>
        <name>Zn(2+)</name>
        <dbReference type="ChEBI" id="CHEBI:29105"/>
        <label>2</label>
    </ligand>
</feature>
<dbReference type="PROSITE" id="PS51133">
    <property type="entry name" value="ZF_TFIIS_2"/>
    <property type="match status" value="1"/>
</dbReference>
<dbReference type="GO" id="GO:0008270">
    <property type="term" value="F:zinc ion binding"/>
    <property type="evidence" value="ECO:0007669"/>
    <property type="project" value="UniProtKB-KW"/>
</dbReference>
<dbReference type="PIRSF" id="PIRSF005586">
    <property type="entry name" value="RNApol_RpoM"/>
    <property type="match status" value="1"/>
</dbReference>
<dbReference type="InterPro" id="IPR006288">
    <property type="entry name" value="TFS"/>
</dbReference>
<keyword evidence="2 5" id="KW-0863">Zinc-finger</keyword>
<dbReference type="InterPro" id="IPR012164">
    <property type="entry name" value="Rpa12/Rpb9/Rpc10/TFS"/>
</dbReference>
<dbReference type="Gene3D" id="2.20.25.10">
    <property type="match status" value="1"/>
</dbReference>
<feature type="binding site" evidence="4">
    <location>
        <position position="56"/>
    </location>
    <ligand>
        <name>Zn(2+)</name>
        <dbReference type="ChEBI" id="CHEBI:29105"/>
        <label>2</label>
    </ligand>
</feature>
<keyword evidence="3 4" id="KW-0862">Zinc</keyword>
<proteinExistence type="predicted"/>